<dbReference type="AlphaFoldDB" id="A0A7W5C9X6"/>
<dbReference type="Gene3D" id="3.30.565.10">
    <property type="entry name" value="Histidine kinase-like ATPase, C-terminal domain"/>
    <property type="match status" value="1"/>
</dbReference>
<comment type="catalytic activity">
    <reaction evidence="1">
        <text>ATP + protein L-histidine = ADP + protein N-phospho-L-histidine.</text>
        <dbReference type="EC" id="2.7.13.3"/>
    </reaction>
</comment>
<dbReference type="GO" id="GO:0000155">
    <property type="term" value="F:phosphorelay sensor kinase activity"/>
    <property type="evidence" value="ECO:0007669"/>
    <property type="project" value="InterPro"/>
</dbReference>
<evidence type="ECO:0000256" key="3">
    <source>
        <dbReference type="ARBA" id="ARBA00012438"/>
    </source>
</evidence>
<accession>A0A7W5C9X6</accession>
<dbReference type="InterPro" id="IPR004358">
    <property type="entry name" value="Sig_transdc_His_kin-like_C"/>
</dbReference>
<dbReference type="Pfam" id="PF02518">
    <property type="entry name" value="HATPase_c"/>
    <property type="match status" value="1"/>
</dbReference>
<keyword evidence="9" id="KW-0902">Two-component regulatory system</keyword>
<dbReference type="RefSeq" id="WP_183563245.1">
    <property type="nucleotide sequence ID" value="NZ_CBCSLB010000006.1"/>
</dbReference>
<dbReference type="InterPro" id="IPR003661">
    <property type="entry name" value="HisK_dim/P_dom"/>
</dbReference>
<dbReference type="InterPro" id="IPR036097">
    <property type="entry name" value="HisK_dim/P_sf"/>
</dbReference>
<evidence type="ECO:0000256" key="4">
    <source>
        <dbReference type="ARBA" id="ARBA00022553"/>
    </source>
</evidence>
<dbReference type="EC" id="2.7.13.3" evidence="3"/>
<keyword evidence="10" id="KW-0812">Transmembrane</keyword>
<dbReference type="Proteomes" id="UP000518605">
    <property type="component" value="Unassembled WGS sequence"/>
</dbReference>
<keyword evidence="4" id="KW-0597">Phosphoprotein</keyword>
<dbReference type="InterPro" id="IPR005467">
    <property type="entry name" value="His_kinase_dom"/>
</dbReference>
<feature type="transmembrane region" description="Helical" evidence="10">
    <location>
        <begin position="12"/>
        <end position="34"/>
    </location>
</feature>
<dbReference type="GO" id="GO:0005886">
    <property type="term" value="C:plasma membrane"/>
    <property type="evidence" value="ECO:0007669"/>
    <property type="project" value="TreeGrafter"/>
</dbReference>
<organism evidence="12 13">
    <name type="scientific">Paenibacillus endophyticus</name>
    <dbReference type="NCBI Taxonomy" id="1294268"/>
    <lineage>
        <taxon>Bacteria</taxon>
        <taxon>Bacillati</taxon>
        <taxon>Bacillota</taxon>
        <taxon>Bacilli</taxon>
        <taxon>Bacillales</taxon>
        <taxon>Paenibacillaceae</taxon>
        <taxon>Paenibacillus</taxon>
    </lineage>
</organism>
<evidence type="ECO:0000256" key="9">
    <source>
        <dbReference type="ARBA" id="ARBA00023012"/>
    </source>
</evidence>
<evidence type="ECO:0000256" key="10">
    <source>
        <dbReference type="SAM" id="Phobius"/>
    </source>
</evidence>
<reference evidence="12 13" key="1">
    <citation type="submission" date="2020-08" db="EMBL/GenBank/DDBJ databases">
        <title>Genomic Encyclopedia of Type Strains, Phase III (KMG-III): the genomes of soil and plant-associated and newly described type strains.</title>
        <authorList>
            <person name="Whitman W."/>
        </authorList>
    </citation>
    <scope>NUCLEOTIDE SEQUENCE [LARGE SCALE GENOMIC DNA]</scope>
    <source>
        <strain evidence="12 13">CECT 8234</strain>
    </source>
</reference>
<dbReference type="SMART" id="SM00387">
    <property type="entry name" value="HATPase_c"/>
    <property type="match status" value="1"/>
</dbReference>
<feature type="domain" description="Histidine kinase" evidence="11">
    <location>
        <begin position="361"/>
        <end position="578"/>
    </location>
</feature>
<dbReference type="InterPro" id="IPR036890">
    <property type="entry name" value="HATPase_C_sf"/>
</dbReference>
<protein>
    <recommendedName>
        <fullName evidence="3">histidine kinase</fullName>
        <ecNumber evidence="3">2.7.13.3</ecNumber>
    </recommendedName>
</protein>
<keyword evidence="10" id="KW-1133">Transmembrane helix</keyword>
<keyword evidence="13" id="KW-1185">Reference proteome</keyword>
<evidence type="ECO:0000313" key="13">
    <source>
        <dbReference type="Proteomes" id="UP000518605"/>
    </source>
</evidence>
<comment type="subcellular location">
    <subcellularLocation>
        <location evidence="2">Membrane</location>
    </subcellularLocation>
</comment>
<proteinExistence type="predicted"/>
<sequence length="578" mass="65225">MIRKRLAIRFALQMAAAGAMLVLLAAVIVVWMLGEFEAIEVSRNFAPIGLSRLISGAGIDSQGLIVDPKLLQQLRDDGGWLQSLDGKGNVLQSFNTPNDLPARYLPGQLIDYWIGNEPFPYKLGLWIQEKDGHLYTLLYGSRSKTEDLLQRIIDDGHIVDRTIVFTDSSVDLLNKIGGFVQVLDREGTEIAAWKKPADAMTSYTLQELAMRAHNQVYYGTAMDTQYQSKTGLTWVIQYPMSKTENQAGLAPFVQSEVQVIIIGIAAFLFSSFIVFILLSLWYANRFGTPILYMLGWIQRLGQGDYTEDSNGKSRNSKGNWKRKYRIFEEVIESIHALAVRLHAGSNAAEQTQRNREEWIAGVTHDMKTPLASIQGYAHMLEAEKYSWSEEEVRRFASTILEKTAYMDKLINDLALTYRLRSGEMHVSFESMDIGMLLTESVSRAAAYPAYEDRTVHCSTPSVPIFAAVYRPWFDRIIENIVANGLIHNPPGTRIDIELVKFSEKGWRMYFRDNGQGIDEQTMDRLFDRYYRGTNTDSEVEGSGLGMAVTKELVHAMGGRIQVNSRMGQGTVISIIWDS</sequence>
<gene>
    <name evidence="12" type="ORF">FHS16_002896</name>
</gene>
<dbReference type="PANTHER" id="PTHR45453:SF1">
    <property type="entry name" value="PHOSPHATE REGULON SENSOR PROTEIN PHOR"/>
    <property type="match status" value="1"/>
</dbReference>
<evidence type="ECO:0000256" key="8">
    <source>
        <dbReference type="ARBA" id="ARBA00022840"/>
    </source>
</evidence>
<keyword evidence="10" id="KW-0472">Membrane</keyword>
<dbReference type="GO" id="GO:0005524">
    <property type="term" value="F:ATP binding"/>
    <property type="evidence" value="ECO:0007669"/>
    <property type="project" value="UniProtKB-KW"/>
</dbReference>
<evidence type="ECO:0000256" key="7">
    <source>
        <dbReference type="ARBA" id="ARBA00022777"/>
    </source>
</evidence>
<dbReference type="PROSITE" id="PS50109">
    <property type="entry name" value="HIS_KIN"/>
    <property type="match status" value="1"/>
</dbReference>
<dbReference type="PANTHER" id="PTHR45453">
    <property type="entry name" value="PHOSPHATE REGULON SENSOR PROTEIN PHOR"/>
    <property type="match status" value="1"/>
</dbReference>
<dbReference type="PRINTS" id="PR00344">
    <property type="entry name" value="BCTRLSENSOR"/>
</dbReference>
<keyword evidence="6" id="KW-0547">Nucleotide-binding</keyword>
<keyword evidence="5" id="KW-0808">Transferase</keyword>
<dbReference type="GO" id="GO:0004721">
    <property type="term" value="F:phosphoprotein phosphatase activity"/>
    <property type="evidence" value="ECO:0007669"/>
    <property type="project" value="TreeGrafter"/>
</dbReference>
<evidence type="ECO:0000313" key="12">
    <source>
        <dbReference type="EMBL" id="MBB3152839.1"/>
    </source>
</evidence>
<name>A0A7W5C9X6_9BACL</name>
<dbReference type="SMART" id="SM00388">
    <property type="entry name" value="HisKA"/>
    <property type="match status" value="1"/>
</dbReference>
<evidence type="ECO:0000256" key="5">
    <source>
        <dbReference type="ARBA" id="ARBA00022679"/>
    </source>
</evidence>
<keyword evidence="7 12" id="KW-0418">Kinase</keyword>
<keyword evidence="8" id="KW-0067">ATP-binding</keyword>
<dbReference type="Gene3D" id="1.10.287.130">
    <property type="match status" value="1"/>
</dbReference>
<dbReference type="SUPFAM" id="SSF47384">
    <property type="entry name" value="Homodimeric domain of signal transducing histidine kinase"/>
    <property type="match status" value="1"/>
</dbReference>
<comment type="caution">
    <text evidence="12">The sequence shown here is derived from an EMBL/GenBank/DDBJ whole genome shotgun (WGS) entry which is preliminary data.</text>
</comment>
<dbReference type="Pfam" id="PF00512">
    <property type="entry name" value="HisKA"/>
    <property type="match status" value="1"/>
</dbReference>
<evidence type="ECO:0000256" key="1">
    <source>
        <dbReference type="ARBA" id="ARBA00000085"/>
    </source>
</evidence>
<feature type="transmembrane region" description="Helical" evidence="10">
    <location>
        <begin position="259"/>
        <end position="283"/>
    </location>
</feature>
<dbReference type="InterPro" id="IPR050351">
    <property type="entry name" value="BphY/WalK/GraS-like"/>
</dbReference>
<evidence type="ECO:0000256" key="2">
    <source>
        <dbReference type="ARBA" id="ARBA00004370"/>
    </source>
</evidence>
<dbReference type="CDD" id="cd00082">
    <property type="entry name" value="HisKA"/>
    <property type="match status" value="1"/>
</dbReference>
<dbReference type="InterPro" id="IPR003594">
    <property type="entry name" value="HATPase_dom"/>
</dbReference>
<dbReference type="SUPFAM" id="SSF55874">
    <property type="entry name" value="ATPase domain of HSP90 chaperone/DNA topoisomerase II/histidine kinase"/>
    <property type="match status" value="1"/>
</dbReference>
<evidence type="ECO:0000259" key="11">
    <source>
        <dbReference type="PROSITE" id="PS50109"/>
    </source>
</evidence>
<dbReference type="EMBL" id="JACHXW010000007">
    <property type="protein sequence ID" value="MBB3152839.1"/>
    <property type="molecule type" value="Genomic_DNA"/>
</dbReference>
<dbReference type="GO" id="GO:0016036">
    <property type="term" value="P:cellular response to phosphate starvation"/>
    <property type="evidence" value="ECO:0007669"/>
    <property type="project" value="TreeGrafter"/>
</dbReference>
<evidence type="ECO:0000256" key="6">
    <source>
        <dbReference type="ARBA" id="ARBA00022741"/>
    </source>
</evidence>